<feature type="domain" description="C2H2-type" evidence="10">
    <location>
        <begin position="313"/>
        <end position="340"/>
    </location>
</feature>
<keyword evidence="6" id="KW-0238">DNA-binding</keyword>
<keyword evidence="2" id="KW-0479">Metal-binding</keyword>
<reference evidence="12" key="1">
    <citation type="submission" date="2015-02" db="EMBL/GenBank/DDBJ databases">
        <title>Genome sequencing for Strongylocentrotus purpuratus.</title>
        <authorList>
            <person name="Murali S."/>
            <person name="Liu Y."/>
            <person name="Vee V."/>
            <person name="English A."/>
            <person name="Wang M."/>
            <person name="Skinner E."/>
            <person name="Han Y."/>
            <person name="Muzny D.M."/>
            <person name="Worley K.C."/>
            <person name="Gibbs R.A."/>
        </authorList>
    </citation>
    <scope>NUCLEOTIDE SEQUENCE</scope>
</reference>
<dbReference type="EnsemblMetazoa" id="XM_030978083">
    <property type="protein sequence ID" value="XP_030833943"/>
    <property type="gene ID" value="LOC574841"/>
</dbReference>
<evidence type="ECO:0000256" key="2">
    <source>
        <dbReference type="ARBA" id="ARBA00022723"/>
    </source>
</evidence>
<dbReference type="SMART" id="SM00355">
    <property type="entry name" value="ZnF_C2H2"/>
    <property type="match status" value="3"/>
</dbReference>
<feature type="compositionally biased region" description="Polar residues" evidence="9">
    <location>
        <begin position="137"/>
        <end position="169"/>
    </location>
</feature>
<dbReference type="InterPro" id="IPR050717">
    <property type="entry name" value="C2H2-ZF_Transcription_Reg"/>
</dbReference>
<proteinExistence type="predicted"/>
<feature type="compositionally biased region" description="Basic and acidic residues" evidence="9">
    <location>
        <begin position="1"/>
        <end position="33"/>
    </location>
</feature>
<dbReference type="Gene3D" id="3.30.160.60">
    <property type="entry name" value="Classic Zinc Finger"/>
    <property type="match status" value="3"/>
</dbReference>
<dbReference type="PANTHER" id="PTHR14196:SF12">
    <property type="entry name" value="ZINC FINGER PROTEIN 208-LIKE"/>
    <property type="match status" value="1"/>
</dbReference>
<evidence type="ECO:0000256" key="7">
    <source>
        <dbReference type="ARBA" id="ARBA00023242"/>
    </source>
</evidence>
<dbReference type="SUPFAM" id="SSF57667">
    <property type="entry name" value="beta-beta-alpha zinc fingers"/>
    <property type="match status" value="2"/>
</dbReference>
<name>A0A7M7NB29_STRPU</name>
<feature type="region of interest" description="Disordered" evidence="9">
    <location>
        <begin position="224"/>
        <end position="244"/>
    </location>
</feature>
<evidence type="ECO:0000256" key="1">
    <source>
        <dbReference type="ARBA" id="ARBA00004123"/>
    </source>
</evidence>
<dbReference type="RefSeq" id="XP_030833943.1">
    <property type="nucleotide sequence ID" value="XM_030978083.1"/>
</dbReference>
<dbReference type="FunFam" id="3.30.160.60:FF:000275">
    <property type="entry name" value="zinc finger protein 90 homolog"/>
    <property type="match status" value="1"/>
</dbReference>
<evidence type="ECO:0000256" key="5">
    <source>
        <dbReference type="ARBA" id="ARBA00022833"/>
    </source>
</evidence>
<comment type="subcellular location">
    <subcellularLocation>
        <location evidence="1">Nucleus</location>
    </subcellularLocation>
</comment>
<dbReference type="InterPro" id="IPR036236">
    <property type="entry name" value="Znf_C2H2_sf"/>
</dbReference>
<feature type="domain" description="C2H2-type" evidence="10">
    <location>
        <begin position="285"/>
        <end position="312"/>
    </location>
</feature>
<dbReference type="InterPro" id="IPR013087">
    <property type="entry name" value="Znf_C2H2_type"/>
</dbReference>
<dbReference type="FunFam" id="3.30.160.60:FF:000446">
    <property type="entry name" value="Zinc finger protein"/>
    <property type="match status" value="1"/>
</dbReference>
<feature type="compositionally biased region" description="Basic and acidic residues" evidence="9">
    <location>
        <begin position="57"/>
        <end position="69"/>
    </location>
</feature>
<feature type="compositionally biased region" description="Basic and acidic residues" evidence="9">
    <location>
        <begin position="76"/>
        <end position="85"/>
    </location>
</feature>
<feature type="domain" description="C2H2-type" evidence="10">
    <location>
        <begin position="341"/>
        <end position="368"/>
    </location>
</feature>
<reference evidence="11" key="2">
    <citation type="submission" date="2021-01" db="UniProtKB">
        <authorList>
            <consortium name="EnsemblMetazoa"/>
        </authorList>
    </citation>
    <scope>IDENTIFICATION</scope>
</reference>
<feature type="compositionally biased region" description="Acidic residues" evidence="9">
    <location>
        <begin position="87"/>
        <end position="102"/>
    </location>
</feature>
<organism evidence="11 12">
    <name type="scientific">Strongylocentrotus purpuratus</name>
    <name type="common">Purple sea urchin</name>
    <dbReference type="NCBI Taxonomy" id="7668"/>
    <lineage>
        <taxon>Eukaryota</taxon>
        <taxon>Metazoa</taxon>
        <taxon>Echinodermata</taxon>
        <taxon>Eleutherozoa</taxon>
        <taxon>Echinozoa</taxon>
        <taxon>Echinoidea</taxon>
        <taxon>Euechinoidea</taxon>
        <taxon>Echinacea</taxon>
        <taxon>Camarodonta</taxon>
        <taxon>Echinidea</taxon>
        <taxon>Strongylocentrotidae</taxon>
        <taxon>Strongylocentrotus</taxon>
    </lineage>
</organism>
<evidence type="ECO:0000256" key="3">
    <source>
        <dbReference type="ARBA" id="ARBA00022737"/>
    </source>
</evidence>
<dbReference type="FunFam" id="3.30.160.60:FF:000624">
    <property type="entry name" value="zinc finger protein 697"/>
    <property type="match status" value="1"/>
</dbReference>
<dbReference type="GeneID" id="574841"/>
<feature type="region of interest" description="Disordered" evidence="9">
    <location>
        <begin position="1"/>
        <end position="207"/>
    </location>
</feature>
<keyword evidence="12" id="KW-1185">Reference proteome</keyword>
<dbReference type="Proteomes" id="UP000007110">
    <property type="component" value="Unassembled WGS sequence"/>
</dbReference>
<feature type="compositionally biased region" description="Acidic residues" evidence="9">
    <location>
        <begin position="126"/>
        <end position="135"/>
    </location>
</feature>
<evidence type="ECO:0000259" key="10">
    <source>
        <dbReference type="PROSITE" id="PS50157"/>
    </source>
</evidence>
<dbReference type="GO" id="GO:0008270">
    <property type="term" value="F:zinc ion binding"/>
    <property type="evidence" value="ECO:0007669"/>
    <property type="project" value="UniProtKB-KW"/>
</dbReference>
<dbReference type="PANTHER" id="PTHR14196">
    <property type="entry name" value="ODD-SKIPPED - RELATED"/>
    <property type="match status" value="1"/>
</dbReference>
<feature type="compositionally biased region" description="Basic and acidic residues" evidence="9">
    <location>
        <begin position="103"/>
        <end position="114"/>
    </location>
</feature>
<dbReference type="PROSITE" id="PS50157">
    <property type="entry name" value="ZINC_FINGER_C2H2_2"/>
    <property type="match status" value="3"/>
</dbReference>
<dbReference type="AlphaFoldDB" id="A0A7M7NB29"/>
<keyword evidence="4 8" id="KW-0863">Zinc-finger</keyword>
<dbReference type="Pfam" id="PF00096">
    <property type="entry name" value="zf-C2H2"/>
    <property type="match status" value="2"/>
</dbReference>
<keyword evidence="3" id="KW-0677">Repeat</keyword>
<dbReference type="OrthoDB" id="9439903at2759"/>
<accession>A0A7M7NB29</accession>
<feature type="compositionally biased region" description="Basic and acidic residues" evidence="9">
    <location>
        <begin position="190"/>
        <end position="204"/>
    </location>
</feature>
<evidence type="ECO:0000256" key="4">
    <source>
        <dbReference type="ARBA" id="ARBA00022771"/>
    </source>
</evidence>
<protein>
    <recommendedName>
        <fullName evidence="10">C2H2-type domain-containing protein</fullName>
    </recommendedName>
</protein>
<evidence type="ECO:0000313" key="12">
    <source>
        <dbReference type="Proteomes" id="UP000007110"/>
    </source>
</evidence>
<evidence type="ECO:0000256" key="6">
    <source>
        <dbReference type="ARBA" id="ARBA00023125"/>
    </source>
</evidence>
<evidence type="ECO:0000256" key="9">
    <source>
        <dbReference type="SAM" id="MobiDB-lite"/>
    </source>
</evidence>
<sequence>MADKKTSLEVIKREIKEEPQSSEEPYKTYIVKEEDLEDDWTENDAKEVSEEPQSPDTAEKCLVEEDHLKGGQQGEEIQRRFHTDSVQEADSEDGWTEDDDAKEMEAQQSKEADHQTLTYFIKEEPVDSDSADDNEGTALQATSPSCSKQGGDSSLQSSYQSMRNTQEMSNDGPCDGARGPSLPEDFPLEAGRETQSDSSERESCPSEYDSCLIPSQVAYLHEKQAADGETPDATTSYHKHGGMDKNRNEDITMEFDETINQSSQLRATGSDRNDPSCSLAKEKPFLCCVCSKGFTVRSSLSRHMTIHGGEKPHECMFCTMRFMYIYSLKEHLRIHTGEKPYRCTVCDKGFRASRNLALHMKVHMGKNRF</sequence>
<dbReference type="GO" id="GO:0005634">
    <property type="term" value="C:nucleus"/>
    <property type="evidence" value="ECO:0007669"/>
    <property type="project" value="UniProtKB-SubCell"/>
</dbReference>
<keyword evidence="5" id="KW-0862">Zinc</keyword>
<dbReference type="OMA" id="CFSHEEN"/>
<dbReference type="PROSITE" id="PS00028">
    <property type="entry name" value="ZINC_FINGER_C2H2_1"/>
    <property type="match status" value="3"/>
</dbReference>
<evidence type="ECO:0000313" key="11">
    <source>
        <dbReference type="EnsemblMetazoa" id="XP_030833943"/>
    </source>
</evidence>
<dbReference type="KEGG" id="spu:574841"/>
<keyword evidence="7" id="KW-0539">Nucleus</keyword>
<dbReference type="GO" id="GO:0003677">
    <property type="term" value="F:DNA binding"/>
    <property type="evidence" value="ECO:0007669"/>
    <property type="project" value="UniProtKB-KW"/>
</dbReference>
<evidence type="ECO:0000256" key="8">
    <source>
        <dbReference type="PROSITE-ProRule" id="PRU00042"/>
    </source>
</evidence>
<dbReference type="InParanoid" id="A0A7M7NB29"/>